<dbReference type="GO" id="GO:0016705">
    <property type="term" value="F:oxidoreductase activity, acting on paired donors, with incorporation or reduction of molecular oxygen"/>
    <property type="evidence" value="ECO:0007669"/>
    <property type="project" value="InterPro"/>
</dbReference>
<keyword evidence="9" id="KW-1185">Reference proteome</keyword>
<evidence type="ECO:0000256" key="6">
    <source>
        <dbReference type="ARBA" id="ARBA00023004"/>
    </source>
</evidence>
<protein>
    <recommendedName>
        <fullName evidence="7">Fe2OG dioxygenase domain-containing protein</fullName>
    </recommendedName>
</protein>
<evidence type="ECO:0000256" key="2">
    <source>
        <dbReference type="ARBA" id="ARBA00022723"/>
    </source>
</evidence>
<dbReference type="GO" id="GO:0051213">
    <property type="term" value="F:dioxygenase activity"/>
    <property type="evidence" value="ECO:0007669"/>
    <property type="project" value="UniProtKB-KW"/>
</dbReference>
<evidence type="ECO:0000313" key="8">
    <source>
        <dbReference type="EMBL" id="EGJ34762.1"/>
    </source>
</evidence>
<dbReference type="Gene3D" id="2.60.120.620">
    <property type="entry name" value="q2cbj1_9rhob like domain"/>
    <property type="match status" value="1"/>
</dbReference>
<keyword evidence="4" id="KW-0223">Dioxygenase</keyword>
<dbReference type="PROSITE" id="PS51471">
    <property type="entry name" value="FE2OG_OXY"/>
    <property type="match status" value="1"/>
</dbReference>
<accession>F4XKT0</accession>
<evidence type="ECO:0000256" key="5">
    <source>
        <dbReference type="ARBA" id="ARBA00023002"/>
    </source>
</evidence>
<dbReference type="InterPro" id="IPR044862">
    <property type="entry name" value="Pro_4_hyd_alph_FE2OG_OXY"/>
</dbReference>
<proteinExistence type="predicted"/>
<dbReference type="HOGENOM" id="CLU_1106173_0_0_3"/>
<dbReference type="Pfam" id="PF13640">
    <property type="entry name" value="2OG-FeII_Oxy_3"/>
    <property type="match status" value="1"/>
</dbReference>
<evidence type="ECO:0000313" key="9">
    <source>
        <dbReference type="Proteomes" id="UP000003959"/>
    </source>
</evidence>
<reference evidence="9" key="1">
    <citation type="journal article" date="2011" name="Proc. Natl. Acad. Sci. U.S.A.">
        <title>Genomic insights into the physiology and ecology of the marine filamentous cyanobacterium Lyngbya majuscula.</title>
        <authorList>
            <person name="Jones A.C."/>
            <person name="Monroe E.A."/>
            <person name="Podell S."/>
            <person name="Hess W.R."/>
            <person name="Klages S."/>
            <person name="Esquenazi E."/>
            <person name="Niessen S."/>
            <person name="Hoover H."/>
            <person name="Rothmann M."/>
            <person name="Lasken R.S."/>
            <person name="Yates J.R.III."/>
            <person name="Reinhardt R."/>
            <person name="Kube M."/>
            <person name="Burkart M.D."/>
            <person name="Allen E.E."/>
            <person name="Dorrestein P.C."/>
            <person name="Gerwick W.H."/>
            <person name="Gerwick L."/>
        </authorList>
    </citation>
    <scope>NUCLEOTIDE SEQUENCE [LARGE SCALE GENOMIC DNA]</scope>
    <source>
        <strain evidence="9">3L</strain>
    </source>
</reference>
<dbReference type="GO" id="GO:0031418">
    <property type="term" value="F:L-ascorbic acid binding"/>
    <property type="evidence" value="ECO:0007669"/>
    <property type="project" value="UniProtKB-KW"/>
</dbReference>
<dbReference type="SMART" id="SM00702">
    <property type="entry name" value="P4Hc"/>
    <property type="match status" value="1"/>
</dbReference>
<keyword evidence="6" id="KW-0408">Iron</keyword>
<evidence type="ECO:0000256" key="4">
    <source>
        <dbReference type="ARBA" id="ARBA00022964"/>
    </source>
</evidence>
<keyword evidence="3" id="KW-0847">Vitamin C</keyword>
<gene>
    <name evidence="8" type="ORF">LYNGBM3L_12840</name>
</gene>
<evidence type="ECO:0000259" key="7">
    <source>
        <dbReference type="PROSITE" id="PS51471"/>
    </source>
</evidence>
<feature type="domain" description="Fe2OG dioxygenase" evidence="7">
    <location>
        <begin position="96"/>
        <end position="222"/>
    </location>
</feature>
<evidence type="ECO:0000256" key="3">
    <source>
        <dbReference type="ARBA" id="ARBA00022896"/>
    </source>
</evidence>
<evidence type="ECO:0000256" key="1">
    <source>
        <dbReference type="ARBA" id="ARBA00001961"/>
    </source>
</evidence>
<organism evidence="8 9">
    <name type="scientific">Moorena producens 3L</name>
    <dbReference type="NCBI Taxonomy" id="489825"/>
    <lineage>
        <taxon>Bacteria</taxon>
        <taxon>Bacillati</taxon>
        <taxon>Cyanobacteriota</taxon>
        <taxon>Cyanophyceae</taxon>
        <taxon>Coleofasciculales</taxon>
        <taxon>Coleofasciculaceae</taxon>
        <taxon>Moorena</taxon>
    </lineage>
</organism>
<dbReference type="GO" id="GO:0005506">
    <property type="term" value="F:iron ion binding"/>
    <property type="evidence" value="ECO:0007669"/>
    <property type="project" value="InterPro"/>
</dbReference>
<name>F4XKT0_9CYAN</name>
<dbReference type="InterPro" id="IPR005123">
    <property type="entry name" value="Oxoglu/Fe-dep_dioxygenase_dom"/>
</dbReference>
<dbReference type="AlphaFoldDB" id="F4XKT0"/>
<comment type="cofactor">
    <cofactor evidence="1">
        <name>L-ascorbate</name>
        <dbReference type="ChEBI" id="CHEBI:38290"/>
    </cofactor>
</comment>
<keyword evidence="2" id="KW-0479">Metal-binding</keyword>
<sequence length="251" mass="29552">MIMKNTDIQIKNISDLKRLGYLIIDNFLTIRECETLLKTIANYRQKKYEVTEVYRPFKERDLRYFVINGQQIEKYLPEVWQLYENVNLLVNKVSSQVLFPLSNKLPAVNINIIKPGGEYRWHYDRNAVTALLYLNSVEGGELEMYPNYRLRFGRKNQQFTFIQKCLDAVVKLKLIRYFFGKKVFIKPRQGMIVIMQGDKCLHSVKALEGEQERINVVMSYDFPGVEFIVEKGLDSYLYTNQKGISSDPNYV</sequence>
<dbReference type="SUPFAM" id="SSF51197">
    <property type="entry name" value="Clavaminate synthase-like"/>
    <property type="match status" value="1"/>
</dbReference>
<dbReference type="eggNOG" id="ENOG5032DAP">
    <property type="taxonomic scope" value="Bacteria"/>
</dbReference>
<dbReference type="EMBL" id="GL890827">
    <property type="protein sequence ID" value="EGJ34762.1"/>
    <property type="molecule type" value="Genomic_DNA"/>
</dbReference>
<dbReference type="Proteomes" id="UP000003959">
    <property type="component" value="Unassembled WGS sequence"/>
</dbReference>
<dbReference type="InterPro" id="IPR006620">
    <property type="entry name" value="Pro_4_hyd_alph"/>
</dbReference>
<keyword evidence="5" id="KW-0560">Oxidoreductase</keyword>